<dbReference type="HAMAP" id="MF_00991">
    <property type="entry name" value="MqnB"/>
    <property type="match status" value="1"/>
</dbReference>
<sequence length="229" mass="23801">MNADLSAKSRILIMTAVEAEREAVLRGLQGAVSFDVCLAGVGPVSAAASTASLLAKTRYDLVISAGIGGGFQERAKIGSIVIASSIIAADLGAEAPDHPESFSSVDELGFGSSIVPVQHKLSSCLVERISGMEALVCYGPVITLSTVTGTAETASKLARRFPGVAAEAMEGYGVALAAHQLDIPVVEIRAISNYVGPRQRELWKIGDALKSLELACSKLPELFLEVTSS</sequence>
<protein>
    <recommendedName>
        <fullName evidence="1 2">Futalosine hydrolase</fullName>
        <shortName evidence="1">FL hydrolase</shortName>
        <ecNumber evidence="1 2">3.2.2.26</ecNumber>
    </recommendedName>
    <alternativeName>
        <fullName evidence="1">Futalosine nucleosidase</fullName>
    </alternativeName>
    <alternativeName>
        <fullName evidence="1">Menaquinone biosynthetic enzyme MqnB</fullName>
    </alternativeName>
</protein>
<dbReference type="GO" id="GO:0009234">
    <property type="term" value="P:menaquinone biosynthetic process"/>
    <property type="evidence" value="ECO:0007669"/>
    <property type="project" value="UniProtKB-UniRule"/>
</dbReference>
<evidence type="ECO:0000313" key="4">
    <source>
        <dbReference type="EMBL" id="SDE61822.1"/>
    </source>
</evidence>
<dbReference type="AlphaFoldDB" id="A0A1G7EDV3"/>
<dbReference type="Proteomes" id="UP000198972">
    <property type="component" value="Unassembled WGS sequence"/>
</dbReference>
<comment type="catalytic activity">
    <reaction evidence="1">
        <text>futalosine + H2O = dehypoxanthine futalosine + hypoxanthine</text>
        <dbReference type="Rhea" id="RHEA:25904"/>
        <dbReference type="ChEBI" id="CHEBI:15377"/>
        <dbReference type="ChEBI" id="CHEBI:17368"/>
        <dbReference type="ChEBI" id="CHEBI:58863"/>
        <dbReference type="ChEBI" id="CHEBI:58864"/>
        <dbReference type="EC" id="3.2.2.26"/>
    </reaction>
</comment>
<keyword evidence="1 4" id="KW-0378">Hydrolase</keyword>
<dbReference type="UniPathway" id="UPA00079"/>
<dbReference type="EMBL" id="FNBG01000001">
    <property type="protein sequence ID" value="SDE61822.1"/>
    <property type="molecule type" value="Genomic_DNA"/>
</dbReference>
<feature type="domain" description="Nucleoside phosphorylase" evidence="3">
    <location>
        <begin position="33"/>
        <end position="225"/>
    </location>
</feature>
<dbReference type="OrthoDB" id="9788270at2"/>
<dbReference type="InterPro" id="IPR019963">
    <property type="entry name" value="FL_hydrolase_MqnB"/>
</dbReference>
<name>A0A1G7EDV3_9BACL</name>
<keyword evidence="1" id="KW-0474">Menaquinone biosynthesis</keyword>
<comment type="pathway">
    <text evidence="1">Quinol/quinone metabolism; menaquinone biosynthesis.</text>
</comment>
<comment type="function">
    <text evidence="1">Catalyzes the hydrolysis of futalosine (FL) to dehypoxanthine futalosine (DHFL) and hypoxanthine, a step in the biosynthesis of menaquinone (MK, vitamin K2).</text>
</comment>
<dbReference type="RefSeq" id="WP_091225914.1">
    <property type="nucleotide sequence ID" value="NZ_FNBG01000001.1"/>
</dbReference>
<evidence type="ECO:0000259" key="3">
    <source>
        <dbReference type="Pfam" id="PF01048"/>
    </source>
</evidence>
<reference evidence="4 5" key="1">
    <citation type="submission" date="2016-10" db="EMBL/GenBank/DDBJ databases">
        <authorList>
            <person name="de Groot N.N."/>
        </authorList>
    </citation>
    <scope>NUCLEOTIDE SEQUENCE [LARGE SCALE GENOMIC DNA]</scope>
    <source>
        <strain evidence="4 5">DSM 28129</strain>
    </source>
</reference>
<dbReference type="CDD" id="cd17766">
    <property type="entry name" value="futalosine_nucleosidase_MqnB"/>
    <property type="match status" value="1"/>
</dbReference>
<dbReference type="GO" id="GO:0005829">
    <property type="term" value="C:cytosol"/>
    <property type="evidence" value="ECO:0007669"/>
    <property type="project" value="TreeGrafter"/>
</dbReference>
<dbReference type="InterPro" id="IPR000845">
    <property type="entry name" value="Nucleoside_phosphorylase_d"/>
</dbReference>
<dbReference type="GO" id="GO:0008782">
    <property type="term" value="F:adenosylhomocysteine nucleosidase activity"/>
    <property type="evidence" value="ECO:0007669"/>
    <property type="project" value="TreeGrafter"/>
</dbReference>
<dbReference type="PANTHER" id="PTHR46832">
    <property type="entry name" value="5'-METHYLTHIOADENOSINE/S-ADENOSYLHOMOCYSTEINE NUCLEOSIDASE"/>
    <property type="match status" value="1"/>
</dbReference>
<evidence type="ECO:0000256" key="2">
    <source>
        <dbReference type="NCBIfam" id="TIGR03664"/>
    </source>
</evidence>
<accession>A0A1G7EDV3</accession>
<dbReference type="EC" id="3.2.2.26" evidence="1 2"/>
<dbReference type="Pfam" id="PF01048">
    <property type="entry name" value="PNP_UDP_1"/>
    <property type="match status" value="1"/>
</dbReference>
<evidence type="ECO:0000313" key="5">
    <source>
        <dbReference type="Proteomes" id="UP000198972"/>
    </source>
</evidence>
<evidence type="ECO:0000256" key="1">
    <source>
        <dbReference type="HAMAP-Rule" id="MF_00991"/>
    </source>
</evidence>
<dbReference type="Gene3D" id="3.40.50.1580">
    <property type="entry name" value="Nucleoside phosphorylase domain"/>
    <property type="match status" value="1"/>
</dbReference>
<dbReference type="SUPFAM" id="SSF53167">
    <property type="entry name" value="Purine and uridine phosphorylases"/>
    <property type="match status" value="1"/>
</dbReference>
<dbReference type="PANTHER" id="PTHR46832:SF2">
    <property type="entry name" value="FUTALOSINE HYDROLASE"/>
    <property type="match status" value="1"/>
</dbReference>
<proteinExistence type="inferred from homology"/>
<dbReference type="NCBIfam" id="NF006087">
    <property type="entry name" value="PRK08236.1"/>
    <property type="match status" value="1"/>
</dbReference>
<keyword evidence="5" id="KW-1185">Reference proteome</keyword>
<dbReference type="STRING" id="670482.SAMN04488542_101167"/>
<dbReference type="NCBIfam" id="TIGR03664">
    <property type="entry name" value="fut_nucase"/>
    <property type="match status" value="1"/>
</dbReference>
<dbReference type="GO" id="GO:0019284">
    <property type="term" value="P:L-methionine salvage from S-adenosylmethionine"/>
    <property type="evidence" value="ECO:0007669"/>
    <property type="project" value="TreeGrafter"/>
</dbReference>
<gene>
    <name evidence="1" type="primary">mqnB</name>
    <name evidence="4" type="ORF">SAMN04488542_101167</name>
</gene>
<dbReference type="GO" id="GO:0009116">
    <property type="term" value="P:nucleoside metabolic process"/>
    <property type="evidence" value="ECO:0007669"/>
    <property type="project" value="InterPro"/>
</dbReference>
<comment type="similarity">
    <text evidence="1">Belongs to the PNP/UDP phosphorylase family. Futalosine hydrolase subfamily.</text>
</comment>
<dbReference type="InterPro" id="IPR035994">
    <property type="entry name" value="Nucleoside_phosphorylase_sf"/>
</dbReference>
<dbReference type="GO" id="GO:0008930">
    <property type="term" value="F:methylthioadenosine nucleosidase activity"/>
    <property type="evidence" value="ECO:0007669"/>
    <property type="project" value="TreeGrafter"/>
</dbReference>
<organism evidence="4 5">
    <name type="scientific">Fontibacillus panacisegetis</name>
    <dbReference type="NCBI Taxonomy" id="670482"/>
    <lineage>
        <taxon>Bacteria</taxon>
        <taxon>Bacillati</taxon>
        <taxon>Bacillota</taxon>
        <taxon>Bacilli</taxon>
        <taxon>Bacillales</taxon>
        <taxon>Paenibacillaceae</taxon>
        <taxon>Fontibacillus</taxon>
    </lineage>
</organism>